<dbReference type="Gene3D" id="3.40.710.10">
    <property type="entry name" value="DD-peptidase/beta-lactamase superfamily"/>
    <property type="match status" value="1"/>
</dbReference>
<evidence type="ECO:0000256" key="3">
    <source>
        <dbReference type="ARBA" id="ARBA00022801"/>
    </source>
</evidence>
<feature type="domain" description="Peptidase S11 D-alanyl-D-alanine carboxypeptidase A N-terminal" evidence="12">
    <location>
        <begin position="119"/>
        <end position="343"/>
    </location>
</feature>
<comment type="caution">
    <text evidence="13">The sequence shown here is derived from an EMBL/GenBank/DDBJ whole genome shotgun (WGS) entry which is preliminary data.</text>
</comment>
<dbReference type="GO" id="GO:0009002">
    <property type="term" value="F:serine-type D-Ala-D-Ala carboxypeptidase activity"/>
    <property type="evidence" value="ECO:0007669"/>
    <property type="project" value="InterPro"/>
</dbReference>
<feature type="chain" id="PRO_5019289988" evidence="11">
    <location>
        <begin position="24"/>
        <end position="378"/>
    </location>
</feature>
<reference evidence="13 14" key="1">
    <citation type="submission" date="2018-09" db="EMBL/GenBank/DDBJ databases">
        <authorList>
            <person name="Zhu H."/>
        </authorList>
    </citation>
    <scope>NUCLEOTIDE SEQUENCE [LARGE SCALE GENOMIC DNA]</scope>
    <source>
        <strain evidence="13 14">K2R10-39</strain>
    </source>
</reference>
<organism evidence="13 14">
    <name type="scientific">Noviherbaspirillum cavernae</name>
    <dbReference type="NCBI Taxonomy" id="2320862"/>
    <lineage>
        <taxon>Bacteria</taxon>
        <taxon>Pseudomonadati</taxon>
        <taxon>Pseudomonadota</taxon>
        <taxon>Betaproteobacteria</taxon>
        <taxon>Burkholderiales</taxon>
        <taxon>Oxalobacteraceae</taxon>
        <taxon>Noviherbaspirillum</taxon>
    </lineage>
</organism>
<dbReference type="EMBL" id="QYUN01000002">
    <property type="protein sequence ID" value="RJG05489.1"/>
    <property type="molecule type" value="Genomic_DNA"/>
</dbReference>
<dbReference type="InterPro" id="IPR012338">
    <property type="entry name" value="Beta-lactam/transpept-like"/>
</dbReference>
<evidence type="ECO:0000256" key="7">
    <source>
        <dbReference type="PIRSR" id="PIRSR618044-1"/>
    </source>
</evidence>
<dbReference type="PANTHER" id="PTHR21581:SF26">
    <property type="entry name" value="D-ALANYL-D-ALANINE ENDOPEPTIDASE"/>
    <property type="match status" value="1"/>
</dbReference>
<feature type="active site" description="Proton acceptor" evidence="7">
    <location>
        <position position="154"/>
    </location>
</feature>
<dbReference type="GO" id="GO:0006508">
    <property type="term" value="P:proteolysis"/>
    <property type="evidence" value="ECO:0007669"/>
    <property type="project" value="InterPro"/>
</dbReference>
<keyword evidence="2 11" id="KW-0732">Signal</keyword>
<evidence type="ECO:0000256" key="1">
    <source>
        <dbReference type="ARBA" id="ARBA00007164"/>
    </source>
</evidence>
<dbReference type="SUPFAM" id="SSF56601">
    <property type="entry name" value="beta-lactamase/transpeptidase-like"/>
    <property type="match status" value="1"/>
</dbReference>
<keyword evidence="4" id="KW-0133">Cell shape</keyword>
<feature type="binding site" evidence="8">
    <location>
        <position position="313"/>
    </location>
    <ligand>
        <name>substrate</name>
    </ligand>
</feature>
<feature type="signal peptide" evidence="11">
    <location>
        <begin position="1"/>
        <end position="23"/>
    </location>
</feature>
<evidence type="ECO:0000256" key="2">
    <source>
        <dbReference type="ARBA" id="ARBA00022729"/>
    </source>
</evidence>
<keyword evidence="14" id="KW-1185">Reference proteome</keyword>
<evidence type="ECO:0000256" key="5">
    <source>
        <dbReference type="ARBA" id="ARBA00022984"/>
    </source>
</evidence>
<name>A0A418WZ32_9BURK</name>
<keyword evidence="5" id="KW-0573">Peptidoglycan synthesis</keyword>
<keyword evidence="3" id="KW-0378">Hydrolase</keyword>
<dbReference type="RefSeq" id="WP_119741707.1">
    <property type="nucleotide sequence ID" value="NZ_QYUN01000002.1"/>
</dbReference>
<evidence type="ECO:0000256" key="10">
    <source>
        <dbReference type="SAM" id="MobiDB-lite"/>
    </source>
</evidence>
<evidence type="ECO:0000313" key="14">
    <source>
        <dbReference type="Proteomes" id="UP000285190"/>
    </source>
</evidence>
<dbReference type="InterPro" id="IPR018044">
    <property type="entry name" value="Peptidase_S11"/>
</dbReference>
<dbReference type="OrthoDB" id="5688590at2"/>
<dbReference type="PRINTS" id="PR00725">
    <property type="entry name" value="DADACBPTASE1"/>
</dbReference>
<feature type="compositionally biased region" description="Basic residues" evidence="10">
    <location>
        <begin position="43"/>
        <end position="54"/>
    </location>
</feature>
<dbReference type="GO" id="GO:0071555">
    <property type="term" value="P:cell wall organization"/>
    <property type="evidence" value="ECO:0007669"/>
    <property type="project" value="UniProtKB-KW"/>
</dbReference>
<evidence type="ECO:0000256" key="4">
    <source>
        <dbReference type="ARBA" id="ARBA00022960"/>
    </source>
</evidence>
<accession>A0A418WZ32</accession>
<evidence type="ECO:0000256" key="8">
    <source>
        <dbReference type="PIRSR" id="PIRSR618044-2"/>
    </source>
</evidence>
<feature type="active site" evidence="7">
    <location>
        <position position="208"/>
    </location>
</feature>
<proteinExistence type="inferred from homology"/>
<feature type="region of interest" description="Disordered" evidence="10">
    <location>
        <begin position="29"/>
        <end position="67"/>
    </location>
</feature>
<feature type="active site" description="Acyl-ester intermediate" evidence="7">
    <location>
        <position position="151"/>
    </location>
</feature>
<dbReference type="NCBIfam" id="NF008668">
    <property type="entry name" value="PRK11669.1"/>
    <property type="match status" value="1"/>
</dbReference>
<evidence type="ECO:0000313" key="13">
    <source>
        <dbReference type="EMBL" id="RJG05489.1"/>
    </source>
</evidence>
<keyword evidence="6" id="KW-0961">Cell wall biogenesis/degradation</keyword>
<dbReference type="GO" id="GO:0008360">
    <property type="term" value="P:regulation of cell shape"/>
    <property type="evidence" value="ECO:0007669"/>
    <property type="project" value="UniProtKB-KW"/>
</dbReference>
<dbReference type="Proteomes" id="UP000285190">
    <property type="component" value="Unassembled WGS sequence"/>
</dbReference>
<dbReference type="InterPro" id="IPR001967">
    <property type="entry name" value="Peptidase_S11_N"/>
</dbReference>
<dbReference type="AlphaFoldDB" id="A0A418WZ32"/>
<dbReference type="GO" id="GO:0009252">
    <property type="term" value="P:peptidoglycan biosynthetic process"/>
    <property type="evidence" value="ECO:0007669"/>
    <property type="project" value="UniProtKB-KW"/>
</dbReference>
<evidence type="ECO:0000256" key="9">
    <source>
        <dbReference type="RuleBase" id="RU004016"/>
    </source>
</evidence>
<sequence length="378" mass="40779">MRKSALGLVLSLCSVLAAPAMSAQDSARAAPSAKKQVAQNKSAAKRKGGVKARSVKTATVRSGDDTSLDPKERLVRKVIVSHGKRKVVYQRVAYRPAIPVVPPVMSAGDLAGLNATRDPLALASNVALVVDQSTSQVLFEKNSNIALPIASLTKLMTALVVVEARQNMDELLEVTADDIDREKNSGSRLRVGAQLTRANMLHIALMSSENRAASALGRHYPGGFPVFVAAMNAKARALGMTDTHYVDATGLSSQNVASARDLAKLVAAAYQHPLIREYSTDPKYMVDAGGHLLQYFNSNRLVTNTDWEIGLQKTGYISEAGRCLVMQARIEGRPVVMVFLDSKGKQSRLADASRIRKWLESSSNKPQFLQVNANAQQS</sequence>
<dbReference type="Pfam" id="PF00768">
    <property type="entry name" value="Peptidase_S11"/>
    <property type="match status" value="1"/>
</dbReference>
<protein>
    <submittedName>
        <fullName evidence="13">D-alanyl-D-alanine endopeptidase</fullName>
    </submittedName>
</protein>
<evidence type="ECO:0000259" key="12">
    <source>
        <dbReference type="Pfam" id="PF00768"/>
    </source>
</evidence>
<gene>
    <name evidence="13" type="ORF">D3870_05160</name>
</gene>
<evidence type="ECO:0000256" key="6">
    <source>
        <dbReference type="ARBA" id="ARBA00023316"/>
    </source>
</evidence>
<evidence type="ECO:0000256" key="11">
    <source>
        <dbReference type="SAM" id="SignalP"/>
    </source>
</evidence>
<comment type="similarity">
    <text evidence="1 9">Belongs to the peptidase S11 family.</text>
</comment>
<dbReference type="PANTHER" id="PTHR21581">
    <property type="entry name" value="D-ALANYL-D-ALANINE CARBOXYPEPTIDASE"/>
    <property type="match status" value="1"/>
</dbReference>